<evidence type="ECO:0000313" key="1">
    <source>
        <dbReference type="EMBL" id="AFK35516.1"/>
    </source>
</evidence>
<proteinExistence type="evidence at transcript level"/>
<protein>
    <submittedName>
        <fullName evidence="1">Uncharacterized protein</fullName>
    </submittedName>
</protein>
<organism evidence="1">
    <name type="scientific">Medicago truncatula</name>
    <name type="common">Barrel medic</name>
    <name type="synonym">Medicago tribuloides</name>
    <dbReference type="NCBI Taxonomy" id="3880"/>
    <lineage>
        <taxon>Eukaryota</taxon>
        <taxon>Viridiplantae</taxon>
        <taxon>Streptophyta</taxon>
        <taxon>Embryophyta</taxon>
        <taxon>Tracheophyta</taxon>
        <taxon>Spermatophyta</taxon>
        <taxon>Magnoliopsida</taxon>
        <taxon>eudicotyledons</taxon>
        <taxon>Gunneridae</taxon>
        <taxon>Pentapetalae</taxon>
        <taxon>rosids</taxon>
        <taxon>fabids</taxon>
        <taxon>Fabales</taxon>
        <taxon>Fabaceae</taxon>
        <taxon>Papilionoideae</taxon>
        <taxon>50 kb inversion clade</taxon>
        <taxon>NPAAA clade</taxon>
        <taxon>Hologalegina</taxon>
        <taxon>IRL clade</taxon>
        <taxon>Trifolieae</taxon>
        <taxon>Medicago</taxon>
    </lineage>
</organism>
<reference evidence="1" key="1">
    <citation type="submission" date="2012-05" db="EMBL/GenBank/DDBJ databases">
        <authorList>
            <person name="Krishnakumar V."/>
            <person name="Cheung F."/>
            <person name="Xiao Y."/>
            <person name="Chan A."/>
            <person name="Moskal W.A."/>
            <person name="Town C.D."/>
        </authorList>
    </citation>
    <scope>NUCLEOTIDE SEQUENCE</scope>
</reference>
<accession>I3S5H4</accession>
<sequence>MIQFLNPLVEVLALVSFAVHRQAQICLTLDS</sequence>
<dbReference type="EMBL" id="BT135721">
    <property type="protein sequence ID" value="AFK35516.1"/>
    <property type="molecule type" value="mRNA"/>
</dbReference>
<name>I3S5H4_MEDTR</name>
<dbReference type="AlphaFoldDB" id="I3S5H4"/>